<dbReference type="PANTHER" id="PTHR30136">
    <property type="entry name" value="HELIX-TURN-HELIX TRANSCRIPTIONAL REGULATOR, ICLR FAMILY"/>
    <property type="match status" value="1"/>
</dbReference>
<dbReference type="AlphaFoldDB" id="A0A1G9F4V7"/>
<gene>
    <name evidence="2" type="ORF">SAMN05661010_00236</name>
</gene>
<dbReference type="Proteomes" id="UP000198654">
    <property type="component" value="Unassembled WGS sequence"/>
</dbReference>
<reference evidence="2 3" key="1">
    <citation type="submission" date="2016-10" db="EMBL/GenBank/DDBJ databases">
        <authorList>
            <person name="de Groot N.N."/>
        </authorList>
    </citation>
    <scope>NUCLEOTIDE SEQUENCE [LARGE SCALE GENOMIC DNA]</scope>
    <source>
        <strain evidence="2 3">DSM 14789</strain>
    </source>
</reference>
<name>A0A1G9F4V7_9GAMM</name>
<evidence type="ECO:0000313" key="2">
    <source>
        <dbReference type="EMBL" id="SDK83380.1"/>
    </source>
</evidence>
<dbReference type="InterPro" id="IPR050707">
    <property type="entry name" value="HTH_MetabolicPath_Reg"/>
</dbReference>
<sequence>MAQDRVEAVERALTILSAFDCSQEQFTLAELASATGYYKSTLLRLLGSLERFDYVQRGSDGRYRMGRAPLRLARRHLPSRQLEAWLQPVLDALAAASGETAALIEADAGSAECRLVALPDTTLRHDLRPGLEWHVAASTDPAMEFTGGIMVCRHLTISPGNLWLSLSGPGGRLARHVAEAHLEVALSELTQRPAGERGNIAEEPA</sequence>
<evidence type="ECO:0000313" key="3">
    <source>
        <dbReference type="Proteomes" id="UP000198654"/>
    </source>
</evidence>
<feature type="domain" description="HTH iclR-type" evidence="1">
    <location>
        <begin position="6"/>
        <end position="67"/>
    </location>
</feature>
<evidence type="ECO:0000259" key="1">
    <source>
        <dbReference type="PROSITE" id="PS51077"/>
    </source>
</evidence>
<dbReference type="Pfam" id="PF09339">
    <property type="entry name" value="HTH_IclR"/>
    <property type="match status" value="1"/>
</dbReference>
<dbReference type="GO" id="GO:0003700">
    <property type="term" value="F:DNA-binding transcription factor activity"/>
    <property type="evidence" value="ECO:0007669"/>
    <property type="project" value="TreeGrafter"/>
</dbReference>
<dbReference type="GO" id="GO:0045892">
    <property type="term" value="P:negative regulation of DNA-templated transcription"/>
    <property type="evidence" value="ECO:0007669"/>
    <property type="project" value="TreeGrafter"/>
</dbReference>
<keyword evidence="3" id="KW-1185">Reference proteome</keyword>
<dbReference type="GO" id="GO:0003677">
    <property type="term" value="F:DNA binding"/>
    <property type="evidence" value="ECO:0007669"/>
    <property type="project" value="InterPro"/>
</dbReference>
<dbReference type="PROSITE" id="PS51077">
    <property type="entry name" value="HTH_ICLR"/>
    <property type="match status" value="1"/>
</dbReference>
<dbReference type="SUPFAM" id="SSF46785">
    <property type="entry name" value="Winged helix' DNA-binding domain"/>
    <property type="match status" value="1"/>
</dbReference>
<protein>
    <submittedName>
        <fullName evidence="2">Transcriptional regulator, IclR family</fullName>
    </submittedName>
</protein>
<dbReference type="Gene3D" id="1.10.10.10">
    <property type="entry name" value="Winged helix-like DNA-binding domain superfamily/Winged helix DNA-binding domain"/>
    <property type="match status" value="1"/>
</dbReference>
<dbReference type="STRING" id="119000.SAMN05661010_00236"/>
<dbReference type="InterPro" id="IPR005471">
    <property type="entry name" value="Tscrpt_reg_IclR_N"/>
</dbReference>
<dbReference type="InterPro" id="IPR036388">
    <property type="entry name" value="WH-like_DNA-bd_sf"/>
</dbReference>
<dbReference type="PANTHER" id="PTHR30136:SF35">
    <property type="entry name" value="HTH-TYPE TRANSCRIPTIONAL REGULATOR RV1719"/>
    <property type="match status" value="1"/>
</dbReference>
<dbReference type="SMART" id="SM00346">
    <property type="entry name" value="HTH_ICLR"/>
    <property type="match status" value="1"/>
</dbReference>
<dbReference type="EMBL" id="FNGI01000001">
    <property type="protein sequence ID" value="SDK83380.1"/>
    <property type="molecule type" value="Genomic_DNA"/>
</dbReference>
<organism evidence="2 3">
    <name type="scientific">Modicisalibacter muralis</name>
    <dbReference type="NCBI Taxonomy" id="119000"/>
    <lineage>
        <taxon>Bacteria</taxon>
        <taxon>Pseudomonadati</taxon>
        <taxon>Pseudomonadota</taxon>
        <taxon>Gammaproteobacteria</taxon>
        <taxon>Oceanospirillales</taxon>
        <taxon>Halomonadaceae</taxon>
        <taxon>Modicisalibacter</taxon>
    </lineage>
</organism>
<dbReference type="OrthoDB" id="6166718at2"/>
<proteinExistence type="predicted"/>
<dbReference type="SUPFAM" id="SSF55781">
    <property type="entry name" value="GAF domain-like"/>
    <property type="match status" value="1"/>
</dbReference>
<dbReference type="RefSeq" id="WP_089724707.1">
    <property type="nucleotide sequence ID" value="NZ_FNGI01000001.1"/>
</dbReference>
<dbReference type="InterPro" id="IPR036390">
    <property type="entry name" value="WH_DNA-bd_sf"/>
</dbReference>
<accession>A0A1G9F4V7</accession>